<keyword evidence="1" id="KW-0812">Transmembrane</keyword>
<proteinExistence type="predicted"/>
<name>A0A811UFM9_CERCA</name>
<keyword evidence="1" id="KW-1133">Transmembrane helix</keyword>
<reference evidence="2" key="1">
    <citation type="submission" date="2020-11" db="EMBL/GenBank/DDBJ databases">
        <authorList>
            <person name="Whitehead M."/>
        </authorList>
    </citation>
    <scope>NUCLEOTIDE SEQUENCE</scope>
    <source>
        <strain evidence="2">EGII</strain>
    </source>
</reference>
<dbReference type="EMBL" id="CAJHJT010000012">
    <property type="protein sequence ID" value="CAD6997664.1"/>
    <property type="molecule type" value="Genomic_DNA"/>
</dbReference>
<feature type="transmembrane region" description="Helical" evidence="1">
    <location>
        <begin position="73"/>
        <end position="94"/>
    </location>
</feature>
<accession>A0A811UFM9</accession>
<keyword evidence="3" id="KW-1185">Reference proteome</keyword>
<organism evidence="2 3">
    <name type="scientific">Ceratitis capitata</name>
    <name type="common">Mediterranean fruit fly</name>
    <name type="synonym">Tephritis capitata</name>
    <dbReference type="NCBI Taxonomy" id="7213"/>
    <lineage>
        <taxon>Eukaryota</taxon>
        <taxon>Metazoa</taxon>
        <taxon>Ecdysozoa</taxon>
        <taxon>Arthropoda</taxon>
        <taxon>Hexapoda</taxon>
        <taxon>Insecta</taxon>
        <taxon>Pterygota</taxon>
        <taxon>Neoptera</taxon>
        <taxon>Endopterygota</taxon>
        <taxon>Diptera</taxon>
        <taxon>Brachycera</taxon>
        <taxon>Muscomorpha</taxon>
        <taxon>Tephritoidea</taxon>
        <taxon>Tephritidae</taxon>
        <taxon>Ceratitis</taxon>
        <taxon>Ceratitis</taxon>
    </lineage>
</organism>
<evidence type="ECO:0000313" key="3">
    <source>
        <dbReference type="Proteomes" id="UP000606786"/>
    </source>
</evidence>
<evidence type="ECO:0000256" key="1">
    <source>
        <dbReference type="SAM" id="Phobius"/>
    </source>
</evidence>
<dbReference type="Proteomes" id="UP000606786">
    <property type="component" value="Unassembled WGS sequence"/>
</dbReference>
<protein>
    <submittedName>
        <fullName evidence="2">(Mediterranean fruit fly) hypothetical protein</fullName>
    </submittedName>
</protein>
<dbReference type="AlphaFoldDB" id="A0A811UFM9"/>
<evidence type="ECO:0000313" key="2">
    <source>
        <dbReference type="EMBL" id="CAD6997664.1"/>
    </source>
</evidence>
<sequence>MHHGTSCNVQSEFDMMITVHSPLRPAALSMAVTNTAITPPVLTSMTRTRAHLTRFCRFCRVGRQAAAERFCSLYFPLLLTLLAYVATLCAFMNVNFLRLKGPQHHNDYTRSACEVKL</sequence>
<comment type="caution">
    <text evidence="2">The sequence shown here is derived from an EMBL/GenBank/DDBJ whole genome shotgun (WGS) entry which is preliminary data.</text>
</comment>
<keyword evidence="1" id="KW-0472">Membrane</keyword>
<gene>
    <name evidence="2" type="ORF">CCAP1982_LOCUS6294</name>
</gene>